<dbReference type="EMBL" id="JXLB01000037">
    <property type="protein sequence ID" value="OJG77268.1"/>
    <property type="molecule type" value="Genomic_DNA"/>
</dbReference>
<dbReference type="Proteomes" id="UP000182152">
    <property type="component" value="Unassembled WGS sequence"/>
</dbReference>
<accession>A0A1L8W8A7</accession>
<gene>
    <name evidence="1" type="ORF">RV14_GL001594</name>
</gene>
<reference evidence="1 2" key="1">
    <citation type="submission" date="2014-12" db="EMBL/GenBank/DDBJ databases">
        <title>Draft genome sequences of 29 type strains of Enterococci.</title>
        <authorList>
            <person name="Zhong Z."/>
            <person name="Sun Z."/>
            <person name="Liu W."/>
            <person name="Zhang W."/>
            <person name="Zhang H."/>
        </authorList>
    </citation>
    <scope>NUCLEOTIDE SEQUENCE [LARGE SCALE GENOMIC DNA]</scope>
    <source>
        <strain evidence="1 2">DSM 15687</strain>
    </source>
</reference>
<comment type="caution">
    <text evidence="1">The sequence shown here is derived from an EMBL/GenBank/DDBJ whole genome shotgun (WGS) entry which is preliminary data.</text>
</comment>
<organism evidence="1 2">
    <name type="scientific">Enterococcus ratti</name>
    <dbReference type="NCBI Taxonomy" id="150033"/>
    <lineage>
        <taxon>Bacteria</taxon>
        <taxon>Bacillati</taxon>
        <taxon>Bacillota</taxon>
        <taxon>Bacilli</taxon>
        <taxon>Lactobacillales</taxon>
        <taxon>Enterococcaceae</taxon>
        <taxon>Enterococcus</taxon>
    </lineage>
</organism>
<sequence>MAKTGWLERAKSNLLPLSEDKNNFFEAKREWIYVGLFDNEEADFDCQLCGHKEIRYEYTIKNKLNQNKMIVGSSCITKFIEHMAETHEHLYDTLGDTVTVQRVEQDKVDYWETILFEALNSRFFKTEFQQSITKQIIKDGKLTINQAKYLRSFYDTLNQNEKTAFRKIVSIKLRKDKHKDQYKDLTALEKSFILKLLTPQQKKRMRELYEG</sequence>
<keyword evidence="2" id="KW-1185">Reference proteome</keyword>
<evidence type="ECO:0000313" key="1">
    <source>
        <dbReference type="EMBL" id="OJG77268.1"/>
    </source>
</evidence>
<protein>
    <submittedName>
        <fullName evidence="1">Uncharacterized protein</fullName>
    </submittedName>
</protein>
<dbReference type="RefSeq" id="WP_084650400.1">
    <property type="nucleotide sequence ID" value="NZ_JXLB01000037.1"/>
</dbReference>
<evidence type="ECO:0000313" key="2">
    <source>
        <dbReference type="Proteomes" id="UP000182152"/>
    </source>
</evidence>
<dbReference type="OrthoDB" id="2318182at2"/>
<dbReference type="AlphaFoldDB" id="A0A1L8W8A7"/>
<name>A0A1L8W8A7_9ENTE</name>
<proteinExistence type="predicted"/>